<dbReference type="InterPro" id="IPR024078">
    <property type="entry name" value="LmbE-like_dom_sf"/>
</dbReference>
<proteinExistence type="predicted"/>
<keyword evidence="2" id="KW-1185">Reference proteome</keyword>
<name>A0ABW4MXZ6_9CAUL</name>
<dbReference type="SUPFAM" id="SSF102588">
    <property type="entry name" value="LmbE-like"/>
    <property type="match status" value="1"/>
</dbReference>
<accession>A0ABW4MXZ6</accession>
<dbReference type="EMBL" id="JBHUEY010000001">
    <property type="protein sequence ID" value="MFD1782745.1"/>
    <property type="molecule type" value="Genomic_DNA"/>
</dbReference>
<dbReference type="Gene3D" id="3.40.50.10320">
    <property type="entry name" value="LmbE-like"/>
    <property type="match status" value="1"/>
</dbReference>
<evidence type="ECO:0000313" key="2">
    <source>
        <dbReference type="Proteomes" id="UP001597237"/>
    </source>
</evidence>
<gene>
    <name evidence="1" type="ORF">ACFSC0_05010</name>
</gene>
<sequence length="251" mass="27490">MVAHAPMTVLYLFAHFDDEYAALPLLLARARAGVEQRLVYVADYASPALAERRFSETRRLLERIGLPADAARHAGRGAGVLDGALHRALPAAEAVLRESAEGLDEIERLVVPAWEGGHPDHDSLAFLAVRLSAAAGGVPIDQVSLYHGRGLPGRLFRGASPLPENGPVERARLSAADWALYADAVRCFPSQWRTWAGLWPAMFATFATSGYGYQRLAPERVRERPHAGPLLYERMYKVPYEEVRAALDALG</sequence>
<protein>
    <submittedName>
        <fullName evidence="1">PIG-L family deacetylase</fullName>
    </submittedName>
</protein>
<dbReference type="RefSeq" id="WP_377282417.1">
    <property type="nucleotide sequence ID" value="NZ_JBHRSI010000006.1"/>
</dbReference>
<organism evidence="1 2">
    <name type="scientific">Phenylobacterium terrae</name>
    <dbReference type="NCBI Taxonomy" id="2665495"/>
    <lineage>
        <taxon>Bacteria</taxon>
        <taxon>Pseudomonadati</taxon>
        <taxon>Pseudomonadota</taxon>
        <taxon>Alphaproteobacteria</taxon>
        <taxon>Caulobacterales</taxon>
        <taxon>Caulobacteraceae</taxon>
        <taxon>Phenylobacterium</taxon>
    </lineage>
</organism>
<reference evidence="2" key="1">
    <citation type="journal article" date="2019" name="Int. J. Syst. Evol. Microbiol.">
        <title>The Global Catalogue of Microorganisms (GCM) 10K type strain sequencing project: providing services to taxonomists for standard genome sequencing and annotation.</title>
        <authorList>
            <consortium name="The Broad Institute Genomics Platform"/>
            <consortium name="The Broad Institute Genome Sequencing Center for Infectious Disease"/>
            <person name="Wu L."/>
            <person name="Ma J."/>
        </authorList>
    </citation>
    <scope>NUCLEOTIDE SEQUENCE [LARGE SCALE GENOMIC DNA]</scope>
    <source>
        <strain evidence="2">DFY28</strain>
    </source>
</reference>
<dbReference type="Proteomes" id="UP001597237">
    <property type="component" value="Unassembled WGS sequence"/>
</dbReference>
<evidence type="ECO:0000313" key="1">
    <source>
        <dbReference type="EMBL" id="MFD1782745.1"/>
    </source>
</evidence>
<comment type="caution">
    <text evidence="1">The sequence shown here is derived from an EMBL/GenBank/DDBJ whole genome shotgun (WGS) entry which is preliminary data.</text>
</comment>